<gene>
    <name evidence="3" type="ORF">KIH74_19005</name>
</gene>
<dbReference type="RefSeq" id="WP_214157312.1">
    <property type="nucleotide sequence ID" value="NZ_JAHBAY010000007.1"/>
</dbReference>
<organism evidence="3 4">
    <name type="scientific">Kineosporia corallincola</name>
    <dbReference type="NCBI Taxonomy" id="2835133"/>
    <lineage>
        <taxon>Bacteria</taxon>
        <taxon>Bacillati</taxon>
        <taxon>Actinomycetota</taxon>
        <taxon>Actinomycetes</taxon>
        <taxon>Kineosporiales</taxon>
        <taxon>Kineosporiaceae</taxon>
        <taxon>Kineosporia</taxon>
    </lineage>
</organism>
<feature type="compositionally biased region" description="Polar residues" evidence="1">
    <location>
        <begin position="332"/>
        <end position="343"/>
    </location>
</feature>
<feature type="compositionally biased region" description="Basic and acidic residues" evidence="1">
    <location>
        <begin position="375"/>
        <end position="384"/>
    </location>
</feature>
<feature type="region of interest" description="Disordered" evidence="1">
    <location>
        <begin position="327"/>
        <end position="393"/>
    </location>
</feature>
<name>A0ABS5TIZ3_9ACTN</name>
<dbReference type="Pfam" id="PF13614">
    <property type="entry name" value="AAA_31"/>
    <property type="match status" value="1"/>
</dbReference>
<dbReference type="PANTHER" id="PTHR43384:SF13">
    <property type="entry name" value="SLR0110 PROTEIN"/>
    <property type="match status" value="1"/>
</dbReference>
<proteinExistence type="predicted"/>
<evidence type="ECO:0000259" key="2">
    <source>
        <dbReference type="Pfam" id="PF13614"/>
    </source>
</evidence>
<dbReference type="Gene3D" id="3.40.50.300">
    <property type="entry name" value="P-loop containing nucleotide triphosphate hydrolases"/>
    <property type="match status" value="1"/>
</dbReference>
<dbReference type="InterPro" id="IPR050625">
    <property type="entry name" value="ParA/MinD_ATPase"/>
</dbReference>
<reference evidence="3 4" key="1">
    <citation type="submission" date="2021-05" db="EMBL/GenBank/DDBJ databases">
        <title>Kineosporia and Streptomyces sp. nov. two new marine actinobacteria isolated from Coral.</title>
        <authorList>
            <person name="Buangrab K."/>
            <person name="Sutthacheep M."/>
            <person name="Yeemin T."/>
            <person name="Harunari E."/>
            <person name="Igarashi Y."/>
            <person name="Kanchanasin P."/>
            <person name="Tanasupawat S."/>
            <person name="Phongsopitanun W."/>
        </authorList>
    </citation>
    <scope>NUCLEOTIDE SEQUENCE [LARGE SCALE GENOMIC DNA]</scope>
    <source>
        <strain evidence="3 4">J2-2</strain>
    </source>
</reference>
<comment type="caution">
    <text evidence="3">The sequence shown here is derived from an EMBL/GenBank/DDBJ whole genome shotgun (WGS) entry which is preliminary data.</text>
</comment>
<dbReference type="InterPro" id="IPR025669">
    <property type="entry name" value="AAA_dom"/>
</dbReference>
<feature type="domain" description="AAA" evidence="2">
    <location>
        <begin position="133"/>
        <end position="291"/>
    </location>
</feature>
<sequence>MSGEAVFFDPHPPVGAALRDGTGGSGPVFSDVLDLREHVGAMTDADTLVLGPDVDEREAFGVAHLLREHRPHAEVILVRHEITTPLLQEALRTRMSAVVDHRDTLRLRAEVRRSLSRVAPEQPPRGTPGRRGRVLTVFSAKGGCGKTVLAVNLAAALADRGHRRVCLVDLDLAFGDVAVTMQLYPAHTIADAVPLGDGIDSTAVAAMLTQHSAGLSAIVAPTEPSAAESISPQLVSHLIEVLRDEFDHVVVDTAPRFDDHALAALDVSDLITLVVTPDVPALKTLKVTVETLLELGYPPGRLRLLLNRSDSRVGISHAEVERTAGLPLAGQVPSSRDVPSSVNRGVPIVQDDPRHPVSQAVTRFARDQVTGSTQEGRESREGRERRGRRRFRR</sequence>
<dbReference type="Proteomes" id="UP001197247">
    <property type="component" value="Unassembled WGS sequence"/>
</dbReference>
<dbReference type="InterPro" id="IPR027417">
    <property type="entry name" value="P-loop_NTPase"/>
</dbReference>
<evidence type="ECO:0000256" key="1">
    <source>
        <dbReference type="SAM" id="MobiDB-lite"/>
    </source>
</evidence>
<dbReference type="SUPFAM" id="SSF52540">
    <property type="entry name" value="P-loop containing nucleoside triphosphate hydrolases"/>
    <property type="match status" value="1"/>
</dbReference>
<evidence type="ECO:0000313" key="3">
    <source>
        <dbReference type="EMBL" id="MBT0771036.1"/>
    </source>
</evidence>
<keyword evidence="4" id="KW-1185">Reference proteome</keyword>
<dbReference type="PANTHER" id="PTHR43384">
    <property type="entry name" value="SEPTUM SITE-DETERMINING PROTEIN MIND HOMOLOG, CHLOROPLASTIC-RELATED"/>
    <property type="match status" value="1"/>
</dbReference>
<protein>
    <submittedName>
        <fullName evidence="3">AAA family ATPase</fullName>
    </submittedName>
</protein>
<accession>A0ABS5TIZ3</accession>
<dbReference type="EMBL" id="JAHBAY010000007">
    <property type="protein sequence ID" value="MBT0771036.1"/>
    <property type="molecule type" value="Genomic_DNA"/>
</dbReference>
<evidence type="ECO:0000313" key="4">
    <source>
        <dbReference type="Proteomes" id="UP001197247"/>
    </source>
</evidence>